<accession>A0ABS3YZ17</accession>
<feature type="chain" id="PRO_5047211940" evidence="1">
    <location>
        <begin position="27"/>
        <end position="4088"/>
    </location>
</feature>
<dbReference type="InterPro" id="IPR000601">
    <property type="entry name" value="PKD_dom"/>
</dbReference>
<dbReference type="InterPro" id="IPR036116">
    <property type="entry name" value="FN3_sf"/>
</dbReference>
<dbReference type="Pfam" id="PF19081">
    <property type="entry name" value="Ig_7"/>
    <property type="match status" value="1"/>
</dbReference>
<evidence type="ECO:0000259" key="3">
    <source>
        <dbReference type="PROSITE" id="PS50093"/>
    </source>
</evidence>
<dbReference type="PROSITE" id="PS50060">
    <property type="entry name" value="MAM_2"/>
    <property type="match status" value="1"/>
</dbReference>
<gene>
    <name evidence="4" type="ORF">J7I42_22945</name>
</gene>
<comment type="caution">
    <text evidence="4">The sequence shown here is derived from an EMBL/GenBank/DDBJ whole genome shotgun (WGS) entry which is preliminary data.</text>
</comment>
<feature type="domain" description="PKD" evidence="3">
    <location>
        <begin position="3746"/>
        <end position="3827"/>
    </location>
</feature>
<dbReference type="PROSITE" id="PS50093">
    <property type="entry name" value="PKD"/>
    <property type="match status" value="1"/>
</dbReference>
<dbReference type="Pfam" id="PF17517">
    <property type="entry name" value="IgGFc_binding"/>
    <property type="match status" value="1"/>
</dbReference>
<dbReference type="InterPro" id="IPR006626">
    <property type="entry name" value="PbH1"/>
</dbReference>
<dbReference type="InterPro" id="IPR035986">
    <property type="entry name" value="PKD_dom_sf"/>
</dbReference>
<dbReference type="InterPro" id="IPR011050">
    <property type="entry name" value="Pectin_lyase_fold/virulence"/>
</dbReference>
<dbReference type="RefSeq" id="WP_209141217.1">
    <property type="nucleotide sequence ID" value="NZ_JAGHKO010000005.1"/>
</dbReference>
<evidence type="ECO:0000313" key="4">
    <source>
        <dbReference type="EMBL" id="MBO9203166.1"/>
    </source>
</evidence>
<protein>
    <submittedName>
        <fullName evidence="4">Gliding motility-associated C-terminal domain-containing protein</fullName>
    </submittedName>
</protein>
<dbReference type="Pfam" id="PF18911">
    <property type="entry name" value="PKD_4"/>
    <property type="match status" value="1"/>
</dbReference>
<dbReference type="SUPFAM" id="SSF49299">
    <property type="entry name" value="PKD domain"/>
    <property type="match status" value="1"/>
</dbReference>
<dbReference type="Gene3D" id="2.60.40.10">
    <property type="entry name" value="Immunoglobulins"/>
    <property type="match status" value="2"/>
</dbReference>
<dbReference type="SMART" id="SM00710">
    <property type="entry name" value="PbH1"/>
    <property type="match status" value="25"/>
</dbReference>
<evidence type="ECO:0000313" key="5">
    <source>
        <dbReference type="Proteomes" id="UP000677244"/>
    </source>
</evidence>
<organism evidence="4 5">
    <name type="scientific">Niastella soli</name>
    <dbReference type="NCBI Taxonomy" id="2821487"/>
    <lineage>
        <taxon>Bacteria</taxon>
        <taxon>Pseudomonadati</taxon>
        <taxon>Bacteroidota</taxon>
        <taxon>Chitinophagia</taxon>
        <taxon>Chitinophagales</taxon>
        <taxon>Chitinophagaceae</taxon>
        <taxon>Niastella</taxon>
    </lineage>
</organism>
<dbReference type="Pfam" id="PF13585">
    <property type="entry name" value="CHU_C"/>
    <property type="match status" value="1"/>
</dbReference>
<keyword evidence="1" id="KW-0732">Signal</keyword>
<evidence type="ECO:0000259" key="2">
    <source>
        <dbReference type="PROSITE" id="PS50060"/>
    </source>
</evidence>
<sequence length="4088" mass="435324">MRKGYLFKLVKGCLFFLLFIAFQSKAQTDITIGNGTTGNESDSYPCPIQDWFEGGRAQYLYQASELTAAGMGPGTISSIKFNVLDLNGAGLSEKMVIKIGGTTVATLSTGSWDDFTGTPVETAQADYQAVLGTNVLSLPTPFFWNGTDNILIEICNGEPGNTSGVWYTENPAIAFTTGLSFNGSHTYISDNQGNLCGTVNTNNAGDPTTRPDIVFAWTPASGCTGKPNAGIIASTLTNVCLAQNFTLSLSGQTVASGITYKWQSSVNNTTWTDIVGATLSTLTTSQSGTHWYRAVITCTNGGLMDTSTTVQVISPALVQGMYTINSAQPTGSTNFQSFNDAVNFMKCGISGPITFNVVPNSGPYAEQVTIPNIGGASAINTITFNGNGTTLAWNTSDVNNRTGIILNGAKHVIFDSLNVDVSAGTYGWGMVLMNKADSNVIRRCTITTNNTSTSTNYAGILINGSATSTAVSGNNGNGNLISGNTINGGYYGIYVYGNTNPYNTGNIIEKNKILEAYNYFMYVYGNTNLTITGNDLSSPSRTSVTSTYGIFATTTINTLIEKNRVHNLFDGATGTGSTAYCIYLAGSGTSPTQPNRAENNLVYNINNGTGTIYGIYSPGYNNWNIYHNTVVLDDAAATAGTAYGCYVYGVSVFVKNNLIYITRGGTGTKYCMYFSTAGVTSAANNDLYLNAPGGTNNYGYYNVAWATMAGWQGTGFDLSSVSLDPQFVNAGAGNYRPANVFLDNMGAAVGVTSDMLSAARSSSTPDIGAFEFTSAACTTPPVPGAVISTANPICAGVNFSLSLTGGTAGAGQTYQWQSSPDNVTWTNIPGAVSATYSTMQTASTWYRVSVTCGTLTVISNPLQVNTAAVSYATLPFTESFEAAWINGCDTRDIPNNFWRSKPGTGNNSWRRYDDGAAGAWTSPASGAYTPAASHGSFSARFHSFFATSGSMGALDFYVNCNTGVPTKRLRFDYINTSGGDTLEVLLSTDGGATFTHLGGYALNTSWNRKELNFTSNSATTVIRFRATSDFGATDIGIDNLSMYNLENCAGTPVPGTTVSSNTMVCPGSPFTLSVNGLPLQNGLTYQWQSSPDNVAWTNISNATGETLTTSEIAATWYRIFITCTNGGQTASSVPVFVPMRAPLYTGLPYSESFENTWTNGCDTRDVPNDFWSNDPATGNPSWRRSDDGAAAGWTSTNGAYTPAAAQGVYSARFHTYNSSSGSKGNFDLHINASTGAPNKRLTFSYINTSGSDSLVILLSTNGGASFTRLDSIGSRSAWSQKLIFFNTTSATTVIRFQATSDFGVTDIGVDDILVADWPDCSGTPNTGTATSSTTTVCVEPFTLNVTGISTGNGITYQWQQSTDSLVWTDITGATAISLTKSQVGTHWYRLVTTCTFSSTAANSLPVKVISPTPVHGLFTINNTLPTNNINNFNNFNDAYNFIKCGIDGPVTFNVETGTGTYNEQLSMTAIPGASPVNTVTFKGVGNGVIGFASTNTNERAVIKLKGTRYIILDSLIINASLGTYGYGVQLMSNTDSNIVRNCTINLSTTSTTQNFAGIVVNGADAGPVATGNVLSDFNEFTGNTITGGYYGITLVASFNNGANGNNRITKNIIKDFYSYGIYVAGSYATLIEKNSISRPTRTGVTDFYGIYFTTEKNAGCAISKNRIFNPFGGAPNSTAAFYGINCNNSSGSTGGTNNENIVSNNLIYEINGNGLVYAIFNTASGNTWYFHNTISLDNITSTATAATRGFYQTGTAGGIFFYNNNISITRGGTGIKYCIYLASNLPAGADNNNYYLNAAAGTNAVGFYTASRAQLNNWRTATSLDANSLSITPAFVDPANGDFTPGNAGIDNKGTGINVTDDIKDQSRSTTTPDIGAYEFTPSPCTIPLVNGKVDLSPDTICQYNPVYLHVNIGAFGSGQTFQWQQAKTISGPWVNVGLPMLTPDTTIIADTTSFYRVQISCGVNTVYTDTAKLVVNPVLPNGTYTINKNGQSTYIPGKPGGNFLSFADAKAAMGCGIGGAIVFNVELNSGPYNEQLVLDSIPGTSAVNTITFNGNGNTLSFNATSNNQRAVIKLNGADHIIFDSLVIEAGGGTYGYGVQLINNADSNTFRKCTINTALSSTSANYAGIVINSSDAGSITTGNTLCDANTFDSNTVTGGYYGITLVGNTAAAGFLNNNTFTNNTIQDFYNYGLYIAGTNFTTVAGNTFTRATRTNTATSVYGIYVTTAASNRLSISKNRFTHFFGGISANTATFYGVYHNSVSATPEDTVSNNLFYDLDGNGPVYALYNTGSSNIRYYHNTIAIDNTISTATGVSVGFYHTTTATGIQFVDNIVTITRGGTGAKHAIYLNSTTSEVLSNNNDLYVNATNAHVGFYTANRTTLADWQTATTKDASSYSLNPLYTDINTGNYMPLLAALDNKGTPVGITTDILNVVRSTTTPDLGAYEFAPLPCANPPVAGTAIATPSSGLCLEMPIALNVTGHSPLGAITFQWQSSPDGQNNWTNISPVQYFPQFNTKAGLSTWYRAAVTCTGNTVYTTPIQITLNNILLTGRYTIDPAGGTALPNFTSFQSAVDALLCGISGPIVFDVKAGTYNEQIRIPYIPNTSSVNTVTFESESGVASSVNLTFDATTAANYTLKLDSTRYFIFKDLTISGTNTSFGRVVELANTASFDSIVNCIITAPVTTVATNAIAGIYASQLKGTNNVIKGNTVNNGASGIYFTGTGTGANLTPDHVIDSNTVNNAWQNGIYTANIKRLQLNKNTVTVNGPVSATAYGIFATDCDSSYNITGNHVNISNTATIVYGVALLNSDSSLTARGKLANNIVTAVNNNTGTLYGIYLSTSPGVLVRNNVVALQTTGAASYGMYHNNFSVADYFNNSINSTSATTTNNHAMYLLNTTANAVQLRNNIFSAKGGGVALYVNNSSQSLTSDYNMLYTTGPTLVQRATPAGLFATLADWKNASYWDKYSLVYTPAFVSDNDLHPDLTSPDVWAMHGRGVQIAGNDRDINDSIRPVTLTQGVPDLGAWEFFPIAQPTLLTATPATPVANQLQTFMYGTDTVMKITWGPTAPTTLEARRFSGVVPAGLVSRPDSMFFYTKVEIPGGGNYDYNMELFYLDPWQGSIPDQNQLGLGKTTVSNAWVVGFSSRVDVLKKKITQTSVNYIDRFTGLINPYAPPVLPEKDSSNRGKHFWVGYQRSWDFNPGSNTQEMVLYMSTTDQPANVQVRINGTSWVRNYVIPPYTTKASDFLPKTGLDDARLMDEGLYHRGISIVSDVPITAYAHIFASTNSGATMLFPVGVWGYEYYSLNNRQNYSNTGAYTTIMVVADKDNTIVEITPSVPTLGGKPANVPFRITLNAGDVYQVLGAMISGSEGYDLTGSIIKSIPNANNECHPIGVFTGSSRTSLGCSASIGSSGDLFLQQTFPYSAWGKRYLTAPTSTSGSISTLMTNIYRILVKDPTTVVKRNNIQFAFNTLIDNRYYQYESTTADIITADKPVTMVQYMSSSGSCPNTSGDGDPESNILSPAEQAINGFSGFYRNNRDAIDINYLTLIIPDAGMASLKIDGVGWAAIPAADKYSYAHSQPGYTVCVKKWPAGAGQSSIESDSNYLGLVYGLGSVESYGYNVGTMVKTLQGLGTISNTLNNGAKADYTCSGTPFRFTGYLPFIPNALTWKLSRVPGLTPNADVTVNAPVPSDSVLLNGKMNYLFPLNQDYTFTNPGVYSVEIIYDHPDIESCDHTGRDLIYVQVVPAPKADFAINFSGCVKDVAEFTGENNAQNGIAVNQWKWAFHDGTRANGQKVTYTYKTPGTYTEELQSITADGCIGDTTKQIVVKPIPVLTVKPVTVCTGGDTTLSVENPNAGATYTWYTSETGGTVAGTGTSLKISHVTTETDYYVQETSTTGCSSERTKVSVTVQSSIPAPEVKVDSIGANLVRFTWIAVPGATGYQVSLDGGNNWSTPSSGSTGLSHTVAGLQPLQTVTIIVKAMSACVEAKSVPVSQQVLPDGVFIPNSFTPNGDGLNDMLKVYGYKIRELKLVVFNQWGEKLFESSDQSRGWDGTYKGKVQPTGVYMYVCRLVLTDGTVVDKKGAINLIR</sequence>
<dbReference type="NCBIfam" id="TIGR04131">
    <property type="entry name" value="Bac_Flav_CTERM"/>
    <property type="match status" value="1"/>
</dbReference>
<name>A0ABS3YZ17_9BACT</name>
<dbReference type="InterPro" id="IPR044023">
    <property type="entry name" value="Ig_7"/>
</dbReference>
<dbReference type="InterPro" id="IPR026341">
    <property type="entry name" value="T9SS_type_B"/>
</dbReference>
<feature type="domain" description="MAM" evidence="2">
    <location>
        <begin position="1159"/>
        <end position="1322"/>
    </location>
</feature>
<dbReference type="InterPro" id="IPR035234">
    <property type="entry name" value="IgGFc-bd_N"/>
</dbReference>
<proteinExistence type="predicted"/>
<dbReference type="InterPro" id="IPR000998">
    <property type="entry name" value="MAM_dom"/>
</dbReference>
<reference evidence="4 5" key="1">
    <citation type="submission" date="2021-03" db="EMBL/GenBank/DDBJ databases">
        <title>Assistant Professor.</title>
        <authorList>
            <person name="Huq M.A."/>
        </authorList>
    </citation>
    <scope>NUCLEOTIDE SEQUENCE [LARGE SCALE GENOMIC DNA]</scope>
    <source>
        <strain evidence="4 5">MAH-29</strain>
    </source>
</reference>
<dbReference type="Proteomes" id="UP000677244">
    <property type="component" value="Unassembled WGS sequence"/>
</dbReference>
<dbReference type="InterPro" id="IPR013783">
    <property type="entry name" value="Ig-like_fold"/>
</dbReference>
<dbReference type="Gene3D" id="2.160.20.10">
    <property type="entry name" value="Single-stranded right-handed beta-helix, Pectin lyase-like"/>
    <property type="match status" value="4"/>
</dbReference>
<evidence type="ECO:0000256" key="1">
    <source>
        <dbReference type="SAM" id="SignalP"/>
    </source>
</evidence>
<dbReference type="SUPFAM" id="SSF49265">
    <property type="entry name" value="Fibronectin type III"/>
    <property type="match status" value="1"/>
</dbReference>
<keyword evidence="5" id="KW-1185">Reference proteome</keyword>
<dbReference type="EMBL" id="JAGHKO010000005">
    <property type="protein sequence ID" value="MBO9203166.1"/>
    <property type="molecule type" value="Genomic_DNA"/>
</dbReference>
<dbReference type="SUPFAM" id="SSF51126">
    <property type="entry name" value="Pectin lyase-like"/>
    <property type="match status" value="3"/>
</dbReference>
<dbReference type="InterPro" id="IPR012334">
    <property type="entry name" value="Pectin_lyas_fold"/>
</dbReference>
<feature type="signal peptide" evidence="1">
    <location>
        <begin position="1"/>
        <end position="26"/>
    </location>
</feature>